<dbReference type="Proteomes" id="UP001077788">
    <property type="component" value="Unassembled WGS sequence"/>
</dbReference>
<keyword evidence="8 12" id="KW-1133">Transmembrane helix</keyword>
<evidence type="ECO:0000256" key="6">
    <source>
        <dbReference type="ARBA" id="ARBA00022597"/>
    </source>
</evidence>
<dbReference type="GO" id="GO:0022857">
    <property type="term" value="F:transmembrane transporter activity"/>
    <property type="evidence" value="ECO:0007669"/>
    <property type="project" value="InterPro"/>
</dbReference>
<dbReference type="RefSeq" id="WP_237593946.1">
    <property type="nucleotide sequence ID" value="NZ_CBDBSV010000118.1"/>
</dbReference>
<dbReference type="PANTHER" id="PTHR32196">
    <property type="entry name" value="ABC TRANSPORTER PERMEASE PROTEIN YPHD-RELATED-RELATED"/>
    <property type="match status" value="1"/>
</dbReference>
<feature type="transmembrane region" description="Helical" evidence="12">
    <location>
        <begin position="200"/>
        <end position="217"/>
    </location>
</feature>
<feature type="transmembrane region" description="Helical" evidence="12">
    <location>
        <begin position="351"/>
        <end position="367"/>
    </location>
</feature>
<feature type="transmembrane region" description="Helical" evidence="12">
    <location>
        <begin position="223"/>
        <end position="241"/>
    </location>
</feature>
<dbReference type="AlphaFoldDB" id="A0A9Q4DJB5"/>
<feature type="transmembrane region" description="Helical" evidence="12">
    <location>
        <begin position="158"/>
        <end position="179"/>
    </location>
</feature>
<keyword evidence="7 12" id="KW-0812">Transmembrane</keyword>
<reference evidence="13" key="1">
    <citation type="journal article" date="2021" name="Vet Sci">
        <title>O-Serogroups and Pathovirotypes of Escherichia coli Isolated from Post-Weaning Piglets Showing Diarrhoea and/or Oedema in South Korea.</title>
        <authorList>
            <person name="Byun J.W."/>
            <person name="Moon B.Y."/>
            <person name="Do K.H."/>
            <person name="Lee K."/>
            <person name="Lee H.Y."/>
            <person name="Kim W.I."/>
            <person name="So B."/>
            <person name="Lee W.K."/>
        </authorList>
    </citation>
    <scope>NUCLEOTIDE SEQUENCE</scope>
    <source>
        <strain evidence="13">84/14</strain>
    </source>
</reference>
<keyword evidence="6" id="KW-0762">Sugar transport</keyword>
<evidence type="ECO:0000256" key="7">
    <source>
        <dbReference type="ARBA" id="ARBA00022692"/>
    </source>
</evidence>
<feature type="transmembrane region" description="Helical" evidence="12">
    <location>
        <begin position="120"/>
        <end position="138"/>
    </location>
</feature>
<dbReference type="EMBL" id="JAPQFC010000001">
    <property type="protein sequence ID" value="MCY6524604.1"/>
    <property type="molecule type" value="Genomic_DNA"/>
</dbReference>
<evidence type="ECO:0000313" key="14">
    <source>
        <dbReference type="Proteomes" id="UP001077788"/>
    </source>
</evidence>
<accession>A0A9Q4DJB5</accession>
<dbReference type="PANTHER" id="PTHR32196:SF32">
    <property type="entry name" value="XYLOSE TRANSPORT SYSTEM PERMEASE PROTEIN XYLH"/>
    <property type="match status" value="1"/>
</dbReference>
<evidence type="ECO:0000256" key="2">
    <source>
        <dbReference type="ARBA" id="ARBA00007942"/>
    </source>
</evidence>
<comment type="caution">
    <text evidence="13">The sequence shown here is derived from an EMBL/GenBank/DDBJ whole genome shotgun (WGS) entry which is preliminary data.</text>
</comment>
<evidence type="ECO:0000256" key="11">
    <source>
        <dbReference type="ARBA" id="ARBA00035686"/>
    </source>
</evidence>
<organism evidence="13 14">
    <name type="scientific">Actinobacillus pleuropneumoniae</name>
    <name type="common">Haemophilus pleuropneumoniae</name>
    <dbReference type="NCBI Taxonomy" id="715"/>
    <lineage>
        <taxon>Bacteria</taxon>
        <taxon>Pseudomonadati</taxon>
        <taxon>Pseudomonadota</taxon>
        <taxon>Gammaproteobacteria</taxon>
        <taxon>Pasteurellales</taxon>
        <taxon>Pasteurellaceae</taxon>
        <taxon>Actinobacillus</taxon>
    </lineage>
</organism>
<evidence type="ECO:0000256" key="5">
    <source>
        <dbReference type="ARBA" id="ARBA00022519"/>
    </source>
</evidence>
<comment type="subcellular location">
    <subcellularLocation>
        <location evidence="1">Cell inner membrane</location>
        <topology evidence="1">Multi-pass membrane protein</topology>
    </subcellularLocation>
</comment>
<dbReference type="Pfam" id="PF02653">
    <property type="entry name" value="BPD_transp_2"/>
    <property type="match status" value="1"/>
</dbReference>
<dbReference type="GO" id="GO:0005886">
    <property type="term" value="C:plasma membrane"/>
    <property type="evidence" value="ECO:0007669"/>
    <property type="project" value="UniProtKB-SubCell"/>
</dbReference>
<feature type="transmembrane region" description="Helical" evidence="12">
    <location>
        <begin position="12"/>
        <end position="34"/>
    </location>
</feature>
<dbReference type="CDD" id="cd06579">
    <property type="entry name" value="TM_PBP1_transp_AraH_like"/>
    <property type="match status" value="1"/>
</dbReference>
<evidence type="ECO:0000256" key="10">
    <source>
        <dbReference type="ARBA" id="ARBA00035611"/>
    </source>
</evidence>
<dbReference type="InterPro" id="IPR001851">
    <property type="entry name" value="ABC_transp_permease"/>
</dbReference>
<evidence type="ECO:0000256" key="1">
    <source>
        <dbReference type="ARBA" id="ARBA00004429"/>
    </source>
</evidence>
<keyword evidence="5" id="KW-0997">Cell inner membrane</keyword>
<keyword evidence="3" id="KW-0813">Transport</keyword>
<protein>
    <recommendedName>
        <fullName evidence="11">Xylose transport system permease protein XylH</fullName>
    </recommendedName>
</protein>
<evidence type="ECO:0000313" key="13">
    <source>
        <dbReference type="EMBL" id="MCY6524604.1"/>
    </source>
</evidence>
<sequence>MLKLKSVNLQVYIMLIAIVVIMSFFSVATDGAYLSARNISNLLRQTSITGILAIGMVFVIISAEIDLSVGSLMGLLGGFAAIADVWWGWPLPLTIVVTLALGTLLGAWNGWWVSYRKVPSFIVTLAGMLAFRGILIGLTNGTTVSPISNDMTAIGQGYIPDVTGMILGLVAVFCFVTWGTYQRKARKNLNLNVPDATKDIMKYGLFAICVLGAIYLLNDYRGIPFPVLVLAILTVVGMFIARKTAFGRHIYAIGGNIEAARLSGINVEKVKLTIFAINGFMVAIAGLILSARLGAGAPSAGQNAELDAIAACVIGGVSLAGGIGSVYGVIIGAFIIALLDNGMSMLDVPTFWQYIVKGAILLLAVWVDTMSKKKM</sequence>
<evidence type="ECO:0000256" key="12">
    <source>
        <dbReference type="SAM" id="Phobius"/>
    </source>
</evidence>
<proteinExistence type="inferred from homology"/>
<feature type="transmembrane region" description="Helical" evidence="12">
    <location>
        <begin position="308"/>
        <end position="339"/>
    </location>
</feature>
<keyword evidence="9 12" id="KW-0472">Membrane</keyword>
<evidence type="ECO:0000256" key="3">
    <source>
        <dbReference type="ARBA" id="ARBA00022448"/>
    </source>
</evidence>
<evidence type="ECO:0000256" key="8">
    <source>
        <dbReference type="ARBA" id="ARBA00022989"/>
    </source>
</evidence>
<feature type="transmembrane region" description="Helical" evidence="12">
    <location>
        <begin position="270"/>
        <end position="288"/>
    </location>
</feature>
<comment type="function">
    <text evidence="10">Part of the binding-protein-dependent transport system for D-xylose. Probably responsible for the translocation of the substrate across the membrane.</text>
</comment>
<gene>
    <name evidence="13" type="primary">gguB</name>
    <name evidence="13" type="ORF">OYG11_10360</name>
</gene>
<comment type="similarity">
    <text evidence="2">Belongs to the binding-protein-dependent transport system permease family. AraH/RbsC subfamily.</text>
</comment>
<keyword evidence="4" id="KW-1003">Cell membrane</keyword>
<feature type="transmembrane region" description="Helical" evidence="12">
    <location>
        <begin position="85"/>
        <end position="108"/>
    </location>
</feature>
<feature type="transmembrane region" description="Helical" evidence="12">
    <location>
        <begin position="46"/>
        <end position="65"/>
    </location>
</feature>
<reference evidence="13" key="2">
    <citation type="submission" date="2022-12" db="EMBL/GenBank/DDBJ databases">
        <authorList>
            <person name="Kardos G."/>
            <person name="Sarkozi R."/>
            <person name="Laczko L."/>
            <person name="Marton S."/>
            <person name="Makrai L."/>
            <person name="Banyai K."/>
            <person name="Fodor L."/>
        </authorList>
    </citation>
    <scope>NUCLEOTIDE SEQUENCE</scope>
    <source>
        <strain evidence="13">84/14</strain>
    </source>
</reference>
<evidence type="ECO:0000256" key="9">
    <source>
        <dbReference type="ARBA" id="ARBA00023136"/>
    </source>
</evidence>
<name>A0A9Q4DJB5_ACTPL</name>
<evidence type="ECO:0000256" key="4">
    <source>
        <dbReference type="ARBA" id="ARBA00022475"/>
    </source>
</evidence>